<sequence>MAEMIARRLVQSLITLLALSFITFAGLYMIGNPMEVLADESATALEIQQISERLGLDQPLYIQYMRYMGRLLSGDFGISFVTALPVSTMLLQRLPATLEMALISIIISVGIGLPLGILAGTFPDSRFSKFASISSIFGFSLPNFWLGLMLLLVFAVQLAVFPAIGRGQTIEINGVAWSFLTWNGLTHLILPAVTLATGNLALMLRLGRAGMQEVMMLDYVKLASIKGLSPWRVVTVHALRNVMIPIVTIIGLEIGGLVSGAIITETVFAWPGIGKLLIDSINMLDRPVVIAYMMIFTFMFVTINLIVDILYIVLDPRAGTGRAS</sequence>
<keyword evidence="10" id="KW-1185">Reference proteome</keyword>
<feature type="domain" description="ABC transmembrane type-1" evidence="8">
    <location>
        <begin position="94"/>
        <end position="311"/>
    </location>
</feature>
<dbReference type="Pfam" id="PF19300">
    <property type="entry name" value="BPD_transp_1_N"/>
    <property type="match status" value="1"/>
</dbReference>
<evidence type="ECO:0000313" key="9">
    <source>
        <dbReference type="EMBL" id="MBB6261942.1"/>
    </source>
</evidence>
<dbReference type="InterPro" id="IPR045621">
    <property type="entry name" value="BPD_transp_1_N"/>
</dbReference>
<feature type="transmembrane region" description="Helical" evidence="7">
    <location>
        <begin position="242"/>
        <end position="270"/>
    </location>
</feature>
<feature type="transmembrane region" description="Helical" evidence="7">
    <location>
        <begin position="184"/>
        <end position="206"/>
    </location>
</feature>
<reference evidence="9 10" key="1">
    <citation type="submission" date="2020-08" db="EMBL/GenBank/DDBJ databases">
        <title>Genomic Encyclopedia of Type Strains, Phase IV (KMG-IV): sequencing the most valuable type-strain genomes for metagenomic binning, comparative biology and taxonomic classification.</title>
        <authorList>
            <person name="Goeker M."/>
        </authorList>
    </citation>
    <scope>NUCLEOTIDE SEQUENCE [LARGE SCALE GENOMIC DNA]</scope>
    <source>
        <strain evidence="9 10">DSM 22336</strain>
    </source>
</reference>
<comment type="subcellular location">
    <subcellularLocation>
        <location evidence="1 7">Cell membrane</location>
        <topology evidence="1 7">Multi-pass membrane protein</topology>
    </subcellularLocation>
</comment>
<comment type="caution">
    <text evidence="9">The sequence shown here is derived from an EMBL/GenBank/DDBJ whole genome shotgun (WGS) entry which is preliminary data.</text>
</comment>
<keyword evidence="6 7" id="KW-0472">Membrane</keyword>
<evidence type="ECO:0000256" key="5">
    <source>
        <dbReference type="ARBA" id="ARBA00022989"/>
    </source>
</evidence>
<dbReference type="Gene3D" id="1.10.3720.10">
    <property type="entry name" value="MetI-like"/>
    <property type="match status" value="1"/>
</dbReference>
<dbReference type="PANTHER" id="PTHR43163">
    <property type="entry name" value="DIPEPTIDE TRANSPORT SYSTEM PERMEASE PROTEIN DPPB-RELATED"/>
    <property type="match status" value="1"/>
</dbReference>
<keyword evidence="4 7" id="KW-0812">Transmembrane</keyword>
<keyword evidence="5 7" id="KW-1133">Transmembrane helix</keyword>
<feature type="transmembrane region" description="Helical" evidence="7">
    <location>
        <begin position="100"/>
        <end position="122"/>
    </location>
</feature>
<dbReference type="CDD" id="cd06261">
    <property type="entry name" value="TM_PBP2"/>
    <property type="match status" value="1"/>
</dbReference>
<evidence type="ECO:0000313" key="10">
    <source>
        <dbReference type="Proteomes" id="UP000555393"/>
    </source>
</evidence>
<feature type="transmembrane region" description="Helical" evidence="7">
    <location>
        <begin position="290"/>
        <end position="314"/>
    </location>
</feature>
<evidence type="ECO:0000259" key="8">
    <source>
        <dbReference type="PROSITE" id="PS50928"/>
    </source>
</evidence>
<evidence type="ECO:0000256" key="1">
    <source>
        <dbReference type="ARBA" id="ARBA00004651"/>
    </source>
</evidence>
<dbReference type="PROSITE" id="PS50928">
    <property type="entry name" value="ABC_TM1"/>
    <property type="match status" value="1"/>
</dbReference>
<feature type="transmembrane region" description="Helical" evidence="7">
    <location>
        <begin position="143"/>
        <end position="164"/>
    </location>
</feature>
<dbReference type="RefSeq" id="WP_184223777.1">
    <property type="nucleotide sequence ID" value="NZ_JACIIU010000014.1"/>
</dbReference>
<dbReference type="PANTHER" id="PTHR43163:SF2">
    <property type="entry name" value="ABC TRANSPORTER PERMEASE PROTEIN"/>
    <property type="match status" value="1"/>
</dbReference>
<dbReference type="EMBL" id="JACIIU010000014">
    <property type="protein sequence ID" value="MBB6261942.1"/>
    <property type="molecule type" value="Genomic_DNA"/>
</dbReference>
<accession>A0A841LZJ6</accession>
<comment type="similarity">
    <text evidence="7">Belongs to the binding-protein-dependent transport system permease family.</text>
</comment>
<evidence type="ECO:0000256" key="6">
    <source>
        <dbReference type="ARBA" id="ARBA00023136"/>
    </source>
</evidence>
<proteinExistence type="inferred from homology"/>
<evidence type="ECO:0000256" key="4">
    <source>
        <dbReference type="ARBA" id="ARBA00022692"/>
    </source>
</evidence>
<dbReference type="AlphaFoldDB" id="A0A841LZJ6"/>
<evidence type="ECO:0000256" key="2">
    <source>
        <dbReference type="ARBA" id="ARBA00022448"/>
    </source>
</evidence>
<evidence type="ECO:0000256" key="7">
    <source>
        <dbReference type="RuleBase" id="RU363032"/>
    </source>
</evidence>
<dbReference type="InterPro" id="IPR000515">
    <property type="entry name" value="MetI-like"/>
</dbReference>
<gene>
    <name evidence="9" type="ORF">FHS77_002509</name>
</gene>
<name>A0A841LZJ6_9HYPH</name>
<dbReference type="InterPro" id="IPR035906">
    <property type="entry name" value="MetI-like_sf"/>
</dbReference>
<dbReference type="SUPFAM" id="SSF161098">
    <property type="entry name" value="MetI-like"/>
    <property type="match status" value="1"/>
</dbReference>
<keyword evidence="3" id="KW-1003">Cell membrane</keyword>
<feature type="transmembrane region" description="Helical" evidence="7">
    <location>
        <begin position="12"/>
        <end position="31"/>
    </location>
</feature>
<dbReference type="Proteomes" id="UP000555393">
    <property type="component" value="Unassembled WGS sequence"/>
</dbReference>
<dbReference type="GO" id="GO:0055085">
    <property type="term" value="P:transmembrane transport"/>
    <property type="evidence" value="ECO:0007669"/>
    <property type="project" value="InterPro"/>
</dbReference>
<keyword evidence="2 7" id="KW-0813">Transport</keyword>
<dbReference type="GO" id="GO:0005886">
    <property type="term" value="C:plasma membrane"/>
    <property type="evidence" value="ECO:0007669"/>
    <property type="project" value="UniProtKB-SubCell"/>
</dbReference>
<organism evidence="9 10">
    <name type="scientific">Paenochrobactrum gallinarii</name>
    <dbReference type="NCBI Taxonomy" id="643673"/>
    <lineage>
        <taxon>Bacteria</taxon>
        <taxon>Pseudomonadati</taxon>
        <taxon>Pseudomonadota</taxon>
        <taxon>Alphaproteobacteria</taxon>
        <taxon>Hyphomicrobiales</taxon>
        <taxon>Brucellaceae</taxon>
        <taxon>Paenochrobactrum</taxon>
    </lineage>
</organism>
<dbReference type="Pfam" id="PF00528">
    <property type="entry name" value="BPD_transp_1"/>
    <property type="match status" value="1"/>
</dbReference>
<protein>
    <submittedName>
        <fullName evidence="9">Peptide/nickel transport system permease protein</fullName>
    </submittedName>
</protein>
<evidence type="ECO:0000256" key="3">
    <source>
        <dbReference type="ARBA" id="ARBA00022475"/>
    </source>
</evidence>